<dbReference type="EMBL" id="BJUN01000007">
    <property type="protein sequence ID" value="GEK58635.1"/>
    <property type="molecule type" value="Genomic_DNA"/>
</dbReference>
<evidence type="ECO:0000259" key="1">
    <source>
        <dbReference type="PROSITE" id="PS51186"/>
    </source>
</evidence>
<dbReference type="GO" id="GO:0005737">
    <property type="term" value="C:cytoplasm"/>
    <property type="evidence" value="ECO:0007669"/>
    <property type="project" value="TreeGrafter"/>
</dbReference>
<dbReference type="STRING" id="1371.GCA_900166605_00859"/>
<dbReference type="OrthoDB" id="9784707at2"/>
<dbReference type="InterPro" id="IPR051908">
    <property type="entry name" value="Ribosomal_N-acetyltransferase"/>
</dbReference>
<dbReference type="AlphaFoldDB" id="A0A510Y5N3"/>
<dbReference type="InterPro" id="IPR000182">
    <property type="entry name" value="GNAT_dom"/>
</dbReference>
<name>A0A510Y5N3_MARHA</name>
<evidence type="ECO:0000313" key="2">
    <source>
        <dbReference type="EMBL" id="GEK58635.1"/>
    </source>
</evidence>
<accession>A0A510Y5N3</accession>
<dbReference type="PANTHER" id="PTHR43441:SF12">
    <property type="entry name" value="RIBOSOMAL N-ACETYLTRANSFERASE YDAF-RELATED"/>
    <property type="match status" value="1"/>
</dbReference>
<dbReference type="GO" id="GO:1990189">
    <property type="term" value="F:protein N-terminal-serine acetyltransferase activity"/>
    <property type="evidence" value="ECO:0007669"/>
    <property type="project" value="TreeGrafter"/>
</dbReference>
<dbReference type="GO" id="GO:0008999">
    <property type="term" value="F:protein-N-terminal-alanine acetyltransferase activity"/>
    <property type="evidence" value="ECO:0007669"/>
    <property type="project" value="TreeGrafter"/>
</dbReference>
<dbReference type="PANTHER" id="PTHR43441">
    <property type="entry name" value="RIBOSOMAL-PROTEIN-SERINE ACETYLTRANSFERASE"/>
    <property type="match status" value="1"/>
</dbReference>
<keyword evidence="2" id="KW-0689">Ribosomal protein</keyword>
<dbReference type="SUPFAM" id="SSF55729">
    <property type="entry name" value="Acyl-CoA N-acyltransferases (Nat)"/>
    <property type="match status" value="1"/>
</dbReference>
<gene>
    <name evidence="2" type="ORF">MHA01_15400</name>
</gene>
<sequence length="177" mass="20284">MFSYNITERLELLLLQKEHAEELFALIDNNRQHLKEWMNWVDRVQSVHDTAASIEKTLQQAAEGGGFRAGLIFDGKLAGIINYHEIDWGNKKTSLGYWLGKEYEGRGLMTQAVQAFTKYAFNSMGLHRVEIRCAEENKKSRAVPEKLGFKMEGVLIESERLREGYVNQVVYGLVNAE</sequence>
<dbReference type="PROSITE" id="PS51186">
    <property type="entry name" value="GNAT"/>
    <property type="match status" value="1"/>
</dbReference>
<feature type="domain" description="N-acetyltransferase" evidence="1">
    <location>
        <begin position="10"/>
        <end position="177"/>
    </location>
</feature>
<keyword evidence="3" id="KW-1185">Reference proteome</keyword>
<comment type="caution">
    <text evidence="2">The sequence shown here is derived from an EMBL/GenBank/DDBJ whole genome shotgun (WGS) entry which is preliminary data.</text>
</comment>
<evidence type="ECO:0000313" key="3">
    <source>
        <dbReference type="Proteomes" id="UP000321051"/>
    </source>
</evidence>
<dbReference type="Pfam" id="PF13302">
    <property type="entry name" value="Acetyltransf_3"/>
    <property type="match status" value="1"/>
</dbReference>
<dbReference type="InterPro" id="IPR016181">
    <property type="entry name" value="Acyl_CoA_acyltransferase"/>
</dbReference>
<keyword evidence="2" id="KW-0687">Ribonucleoprotein</keyword>
<protein>
    <submittedName>
        <fullName evidence="2">50S ribosomal protein L7 serine acetyltransferase</fullName>
    </submittedName>
</protein>
<dbReference type="Gene3D" id="3.40.630.30">
    <property type="match status" value="1"/>
</dbReference>
<dbReference type="GO" id="GO:0005840">
    <property type="term" value="C:ribosome"/>
    <property type="evidence" value="ECO:0007669"/>
    <property type="project" value="UniProtKB-KW"/>
</dbReference>
<dbReference type="Proteomes" id="UP000321051">
    <property type="component" value="Unassembled WGS sequence"/>
</dbReference>
<reference evidence="2 3" key="1">
    <citation type="submission" date="2019-07" db="EMBL/GenBank/DDBJ databases">
        <title>Whole genome shotgun sequence of Marinococcus halophilus NBRC 102359.</title>
        <authorList>
            <person name="Hosoyama A."/>
            <person name="Uohara A."/>
            <person name="Ohji S."/>
            <person name="Ichikawa N."/>
        </authorList>
    </citation>
    <scope>NUCLEOTIDE SEQUENCE [LARGE SCALE GENOMIC DNA]</scope>
    <source>
        <strain evidence="2 3">NBRC 102359</strain>
    </source>
</reference>
<proteinExistence type="predicted"/>
<keyword evidence="2" id="KW-0808">Transferase</keyword>
<organism evidence="2 3">
    <name type="scientific">Marinococcus halophilus</name>
    <dbReference type="NCBI Taxonomy" id="1371"/>
    <lineage>
        <taxon>Bacteria</taxon>
        <taxon>Bacillati</taxon>
        <taxon>Bacillota</taxon>
        <taxon>Bacilli</taxon>
        <taxon>Bacillales</taxon>
        <taxon>Bacillaceae</taxon>
        <taxon>Marinococcus</taxon>
    </lineage>
</organism>
<dbReference type="RefSeq" id="WP_079474251.1">
    <property type="nucleotide sequence ID" value="NZ_BJUN01000007.1"/>
</dbReference>